<dbReference type="Pfam" id="PF09346">
    <property type="entry name" value="SMI1_KNR4"/>
    <property type="match status" value="1"/>
</dbReference>
<keyword evidence="3" id="KW-1185">Reference proteome</keyword>
<organism evidence="2 3">
    <name type="scientific">Hymenobacter metallicola</name>
    <dbReference type="NCBI Taxonomy" id="2563114"/>
    <lineage>
        <taxon>Bacteria</taxon>
        <taxon>Pseudomonadati</taxon>
        <taxon>Bacteroidota</taxon>
        <taxon>Cytophagia</taxon>
        <taxon>Cytophagales</taxon>
        <taxon>Hymenobacteraceae</taxon>
        <taxon>Hymenobacter</taxon>
    </lineage>
</organism>
<name>A0A4Z0QCC8_9BACT</name>
<dbReference type="InterPro" id="IPR018958">
    <property type="entry name" value="Knr4/Smi1-like_dom"/>
</dbReference>
<dbReference type="Gene3D" id="3.40.1580.10">
    <property type="entry name" value="SMI1/KNR4-like"/>
    <property type="match status" value="1"/>
</dbReference>
<dbReference type="RefSeq" id="WP_135395942.1">
    <property type="nucleotide sequence ID" value="NZ_SRMB01000002.1"/>
</dbReference>
<evidence type="ECO:0000259" key="1">
    <source>
        <dbReference type="Pfam" id="PF09346"/>
    </source>
</evidence>
<dbReference type="AlphaFoldDB" id="A0A4Z0QCC8"/>
<gene>
    <name evidence="2" type="ORF">E5K02_15235</name>
</gene>
<evidence type="ECO:0000313" key="3">
    <source>
        <dbReference type="Proteomes" id="UP000298471"/>
    </source>
</evidence>
<proteinExistence type="predicted"/>
<feature type="domain" description="Knr4/Smi1-like" evidence="1">
    <location>
        <begin position="20"/>
        <end position="133"/>
    </location>
</feature>
<dbReference type="OrthoDB" id="1189226at2"/>
<dbReference type="SUPFAM" id="SSF160631">
    <property type="entry name" value="SMI1/KNR4-like"/>
    <property type="match status" value="1"/>
</dbReference>
<reference evidence="2 3" key="1">
    <citation type="submission" date="2019-04" db="EMBL/GenBank/DDBJ databases">
        <authorList>
            <person name="Feng G."/>
            <person name="Zhang J."/>
            <person name="Zhu H."/>
        </authorList>
    </citation>
    <scope>NUCLEOTIDE SEQUENCE [LARGE SCALE GENOMIC DNA]</scope>
    <source>
        <strain evidence="2 3">9PBR-1</strain>
    </source>
</reference>
<evidence type="ECO:0000313" key="2">
    <source>
        <dbReference type="EMBL" id="TGE27717.1"/>
    </source>
</evidence>
<dbReference type="EMBL" id="SRMB01000002">
    <property type="protein sequence ID" value="TGE27717.1"/>
    <property type="molecule type" value="Genomic_DNA"/>
</dbReference>
<sequence>MFYLKRFYEYIGFVQGPFVGCTAQTVRALEQQLGIRFPEAYGEYLIFAGEEAGHLFCEDCTAASLLPELQQEARDILARCGQAPLPGSFLVFLTHQNYSMYALDLTTGDDPAVYLFVEPEAIRGWQLAYATFSACVEAQIDARLEALGVFC</sequence>
<comment type="caution">
    <text evidence="2">The sequence shown here is derived from an EMBL/GenBank/DDBJ whole genome shotgun (WGS) entry which is preliminary data.</text>
</comment>
<dbReference type="InterPro" id="IPR037883">
    <property type="entry name" value="Knr4/Smi1-like_sf"/>
</dbReference>
<dbReference type="Proteomes" id="UP000298471">
    <property type="component" value="Unassembled WGS sequence"/>
</dbReference>
<protein>
    <recommendedName>
        <fullName evidence="1">Knr4/Smi1-like domain-containing protein</fullName>
    </recommendedName>
</protein>
<accession>A0A4Z0QCC8</accession>